<accession>A0A1V9ZZ75</accession>
<feature type="transmembrane region" description="Helical" evidence="6">
    <location>
        <begin position="169"/>
        <end position="186"/>
    </location>
</feature>
<dbReference type="EMBL" id="JNBS01000936">
    <property type="protein sequence ID" value="OQS03314.1"/>
    <property type="molecule type" value="Genomic_DNA"/>
</dbReference>
<evidence type="ECO:0000256" key="2">
    <source>
        <dbReference type="ARBA" id="ARBA00022692"/>
    </source>
</evidence>
<dbReference type="PANTHER" id="PTHR23291">
    <property type="entry name" value="BAX INHIBITOR-RELATED"/>
    <property type="match status" value="1"/>
</dbReference>
<evidence type="ECO:0000313" key="8">
    <source>
        <dbReference type="Proteomes" id="UP000243217"/>
    </source>
</evidence>
<keyword evidence="3 6" id="KW-1133">Transmembrane helix</keyword>
<evidence type="ECO:0000256" key="1">
    <source>
        <dbReference type="ARBA" id="ARBA00004141"/>
    </source>
</evidence>
<dbReference type="GO" id="GO:0016020">
    <property type="term" value="C:membrane"/>
    <property type="evidence" value="ECO:0007669"/>
    <property type="project" value="UniProtKB-SubCell"/>
</dbReference>
<dbReference type="Proteomes" id="UP000243217">
    <property type="component" value="Unassembled WGS sequence"/>
</dbReference>
<dbReference type="AlphaFoldDB" id="A0A1V9ZZ75"/>
<gene>
    <name evidence="7" type="ORF">THRCLA_04391</name>
</gene>
<dbReference type="OrthoDB" id="73843at2759"/>
<evidence type="ECO:0000256" key="4">
    <source>
        <dbReference type="ARBA" id="ARBA00023136"/>
    </source>
</evidence>
<feature type="region of interest" description="Disordered" evidence="5">
    <location>
        <begin position="363"/>
        <end position="383"/>
    </location>
</feature>
<name>A0A1V9ZZ75_9STRA</name>
<feature type="compositionally biased region" description="Polar residues" evidence="5">
    <location>
        <begin position="374"/>
        <end position="383"/>
    </location>
</feature>
<feature type="transmembrane region" description="Helical" evidence="6">
    <location>
        <begin position="219"/>
        <end position="237"/>
    </location>
</feature>
<feature type="transmembrane region" description="Helical" evidence="6">
    <location>
        <begin position="193"/>
        <end position="213"/>
    </location>
</feature>
<keyword evidence="8" id="KW-1185">Reference proteome</keyword>
<dbReference type="PANTHER" id="PTHR23291:SF50">
    <property type="entry name" value="PROTEIN LIFEGUARD 4"/>
    <property type="match status" value="1"/>
</dbReference>
<evidence type="ECO:0000313" key="7">
    <source>
        <dbReference type="EMBL" id="OQS03314.1"/>
    </source>
</evidence>
<evidence type="ECO:0000256" key="6">
    <source>
        <dbReference type="SAM" id="Phobius"/>
    </source>
</evidence>
<feature type="transmembrane region" description="Helical" evidence="6">
    <location>
        <begin position="279"/>
        <end position="301"/>
    </location>
</feature>
<sequence length="383" mass="41909">MHEDEVDVLDTSVAIPVAEEEEIVEKKEEKEERNASNRVKVDAVAILNELSGENCQENRHGSRFLKSLHDEVKHANPVIVHCSDVQNKIATKRKTQNALLAVTALGNEQSTHGINSLPIQIQIAFRIKVLGLFTLQLLGMTLLTIIMTYSPICRPSLEEFANDGKGGAVAGSVVVSFVALFLLFLVKYSFPVNYFMLAIFTCVQSIAVTTLGLYFDTHASVFACVFCFFVILLTTIFSSRTRTVRGCTVLISTPIAAIISYLLVGIISCLIYAGQGSNFMSGTTFVITLCFSLGVIVWFAFDASCMYQIMSTDEYMQGVIFFYTDLVLLLIFLLVMGICIAACDGGAPMGCFGNCAPFVAESDIPENETPRPDTPSNSDVDPM</sequence>
<protein>
    <submittedName>
        <fullName evidence="7">Uncharacterized protein</fullName>
    </submittedName>
</protein>
<evidence type="ECO:0000256" key="5">
    <source>
        <dbReference type="SAM" id="MobiDB-lite"/>
    </source>
</evidence>
<feature type="transmembrane region" description="Helical" evidence="6">
    <location>
        <begin position="249"/>
        <end position="273"/>
    </location>
</feature>
<dbReference type="InterPro" id="IPR006214">
    <property type="entry name" value="Bax_inhibitor_1-related"/>
</dbReference>
<keyword evidence="2 6" id="KW-0812">Transmembrane</keyword>
<comment type="subcellular location">
    <subcellularLocation>
        <location evidence="1">Membrane</location>
        <topology evidence="1">Multi-pass membrane protein</topology>
    </subcellularLocation>
</comment>
<comment type="caution">
    <text evidence="7">The sequence shown here is derived from an EMBL/GenBank/DDBJ whole genome shotgun (WGS) entry which is preliminary data.</text>
</comment>
<reference evidence="7 8" key="1">
    <citation type="journal article" date="2014" name="Genome Biol. Evol.">
        <title>The secreted proteins of Achlya hypogyna and Thraustotheca clavata identify the ancestral oomycete secretome and reveal gene acquisitions by horizontal gene transfer.</title>
        <authorList>
            <person name="Misner I."/>
            <person name="Blouin N."/>
            <person name="Leonard G."/>
            <person name="Richards T.A."/>
            <person name="Lane C.E."/>
        </authorList>
    </citation>
    <scope>NUCLEOTIDE SEQUENCE [LARGE SCALE GENOMIC DNA]</scope>
    <source>
        <strain evidence="7 8">ATCC 34112</strain>
    </source>
</reference>
<feature type="transmembrane region" description="Helical" evidence="6">
    <location>
        <begin position="129"/>
        <end position="149"/>
    </location>
</feature>
<keyword evidence="4 6" id="KW-0472">Membrane</keyword>
<proteinExistence type="predicted"/>
<evidence type="ECO:0000256" key="3">
    <source>
        <dbReference type="ARBA" id="ARBA00022989"/>
    </source>
</evidence>
<organism evidence="7 8">
    <name type="scientific">Thraustotheca clavata</name>
    <dbReference type="NCBI Taxonomy" id="74557"/>
    <lineage>
        <taxon>Eukaryota</taxon>
        <taxon>Sar</taxon>
        <taxon>Stramenopiles</taxon>
        <taxon>Oomycota</taxon>
        <taxon>Saprolegniomycetes</taxon>
        <taxon>Saprolegniales</taxon>
        <taxon>Achlyaceae</taxon>
        <taxon>Thraustotheca</taxon>
    </lineage>
</organism>
<feature type="transmembrane region" description="Helical" evidence="6">
    <location>
        <begin position="322"/>
        <end position="347"/>
    </location>
</feature>